<gene>
    <name evidence="1" type="ORF">J2781_001526</name>
</gene>
<organism evidence="1 2">
    <name type="scientific">Chryseobacterium geocarposphaerae</name>
    <dbReference type="NCBI Taxonomy" id="1416776"/>
    <lineage>
        <taxon>Bacteria</taxon>
        <taxon>Pseudomonadati</taxon>
        <taxon>Bacteroidota</taxon>
        <taxon>Flavobacteriia</taxon>
        <taxon>Flavobacteriales</taxon>
        <taxon>Weeksellaceae</taxon>
        <taxon>Chryseobacterium group</taxon>
        <taxon>Chryseobacterium</taxon>
    </lineage>
</organism>
<evidence type="ECO:0000313" key="1">
    <source>
        <dbReference type="EMBL" id="MDR6404606.1"/>
    </source>
</evidence>
<reference evidence="1 2" key="1">
    <citation type="submission" date="2023-07" db="EMBL/GenBank/DDBJ databases">
        <title>Sorghum-associated microbial communities from plants grown in Nebraska, USA.</title>
        <authorList>
            <person name="Schachtman D."/>
        </authorList>
    </citation>
    <scope>NUCLEOTIDE SEQUENCE [LARGE SCALE GENOMIC DNA]</scope>
    <source>
        <strain evidence="1 2">DS1709</strain>
    </source>
</reference>
<protein>
    <submittedName>
        <fullName evidence="1">Uncharacterized protein</fullName>
    </submittedName>
</protein>
<proteinExistence type="predicted"/>
<accession>A0ABU1LD04</accession>
<dbReference type="Proteomes" id="UP001184853">
    <property type="component" value="Unassembled WGS sequence"/>
</dbReference>
<keyword evidence="2" id="KW-1185">Reference proteome</keyword>
<evidence type="ECO:0000313" key="2">
    <source>
        <dbReference type="Proteomes" id="UP001184853"/>
    </source>
</evidence>
<sequence length="40" mass="4752">MFLFELNVKYKGDVIKSKKIASISEGYILDQIKFIEFFFT</sequence>
<dbReference type="EMBL" id="JAVDQS010000003">
    <property type="protein sequence ID" value="MDR6404606.1"/>
    <property type="molecule type" value="Genomic_DNA"/>
</dbReference>
<comment type="caution">
    <text evidence="1">The sequence shown here is derived from an EMBL/GenBank/DDBJ whole genome shotgun (WGS) entry which is preliminary data.</text>
</comment>
<name>A0ABU1LD04_9FLAO</name>